<reference evidence="2 3" key="1">
    <citation type="journal article" date="2015" name="Nature">
        <title>rRNA introns, odd ribosomes, and small enigmatic genomes across a large radiation of phyla.</title>
        <authorList>
            <person name="Brown C.T."/>
            <person name="Hug L.A."/>
            <person name="Thomas B.C."/>
            <person name="Sharon I."/>
            <person name="Castelle C.J."/>
            <person name="Singh A."/>
            <person name="Wilkins M.J."/>
            <person name="Williams K.H."/>
            <person name="Banfield J.F."/>
        </authorList>
    </citation>
    <scope>NUCLEOTIDE SEQUENCE [LARGE SCALE GENOMIC DNA]</scope>
</reference>
<dbReference type="CDD" id="cd00102">
    <property type="entry name" value="IPT"/>
    <property type="match status" value="1"/>
</dbReference>
<dbReference type="AlphaFoldDB" id="A0A0G1AE47"/>
<evidence type="ECO:0000313" key="3">
    <source>
        <dbReference type="Proteomes" id="UP000033949"/>
    </source>
</evidence>
<evidence type="ECO:0000256" key="1">
    <source>
        <dbReference type="SAM" id="SignalP"/>
    </source>
</evidence>
<organism evidence="2 3">
    <name type="scientific">Candidatus Nomurabacteria bacterium GW2011_GWC2_41_8</name>
    <dbReference type="NCBI Taxonomy" id="1618755"/>
    <lineage>
        <taxon>Bacteria</taxon>
        <taxon>Candidatus Nomuraibacteriota</taxon>
    </lineage>
</organism>
<dbReference type="InterPro" id="IPR014756">
    <property type="entry name" value="Ig_E-set"/>
</dbReference>
<sequence>MKKYKNTLFYFFGAPFLIVAGLLMFAPSAQAAVISMQPTEMISAGQKAKASSSNIPIIEFAISATNGIDSISSVTVTIVDAGATGVASGNLANIKIFKDEGDGLFGAGDVEAGSQSTVNIGAPTTIGSLTNPGNLFGESPANPPSLYFITVATSATWSDATTADAIAVSMAADGVVSSGSSPVFTSLTGVNSLTADTTVPSDPVAGNYRFAQNAPGTSDLIMVNPGVSVGTTGNTARIYAADGTTLLGSGVLGGSPVQFEAVNVGNNTNASVKIQFVDPAGNTSAQVAVTGNDIVAPTATATAYTDRIIIQFSEQVDGMMAMNCSNYTVGGVALTCGGMGLPFVDFQGDKATIKGLSLSGTTSLVISSSNTITDINGLNRLVAYSSGSLTVNALVLPVIASIANNVGGASSGAVGDTLTITGTNFGTDPGGSHTDSNHKVFFSGGFDSMTGPVPPIEATSFTSWSATSIVVDVPTGAQGGPVNVLVSGVMSDMNQSSFFDIAGNYTAKVWYDTAKTSAMPDNYAANIRIAVSGMRGQLVYSTDGSSGNTMTYDSGTDTFTITGVIGYFLG</sequence>
<proteinExistence type="predicted"/>
<protein>
    <recommendedName>
        <fullName evidence="4">IPT/TIG domain-containing protein</fullName>
    </recommendedName>
</protein>
<dbReference type="SUPFAM" id="SSF81296">
    <property type="entry name" value="E set domains"/>
    <property type="match status" value="1"/>
</dbReference>
<feature type="non-terminal residue" evidence="2">
    <location>
        <position position="570"/>
    </location>
</feature>
<dbReference type="Gene3D" id="2.60.40.10">
    <property type="entry name" value="Immunoglobulins"/>
    <property type="match status" value="1"/>
</dbReference>
<evidence type="ECO:0000313" key="2">
    <source>
        <dbReference type="EMBL" id="KKS23568.1"/>
    </source>
</evidence>
<dbReference type="EMBL" id="LCCC01000026">
    <property type="protein sequence ID" value="KKS23568.1"/>
    <property type="molecule type" value="Genomic_DNA"/>
</dbReference>
<gene>
    <name evidence="2" type="ORF">UU82_C0026G0001</name>
</gene>
<feature type="signal peptide" evidence="1">
    <location>
        <begin position="1"/>
        <end position="31"/>
    </location>
</feature>
<dbReference type="InterPro" id="IPR013783">
    <property type="entry name" value="Ig-like_fold"/>
</dbReference>
<evidence type="ECO:0008006" key="4">
    <source>
        <dbReference type="Google" id="ProtNLM"/>
    </source>
</evidence>
<keyword evidence="1" id="KW-0732">Signal</keyword>
<comment type="caution">
    <text evidence="2">The sequence shown here is derived from an EMBL/GenBank/DDBJ whole genome shotgun (WGS) entry which is preliminary data.</text>
</comment>
<name>A0A0G1AE47_9BACT</name>
<accession>A0A0G1AE47</accession>
<feature type="chain" id="PRO_5002535934" description="IPT/TIG domain-containing protein" evidence="1">
    <location>
        <begin position="32"/>
        <end position="570"/>
    </location>
</feature>
<dbReference type="Proteomes" id="UP000033949">
    <property type="component" value="Unassembled WGS sequence"/>
</dbReference>